<feature type="chain" id="PRO_5039286510" description="PsbP C-terminal domain-containing protein" evidence="1">
    <location>
        <begin position="19"/>
        <end position="157"/>
    </location>
</feature>
<gene>
    <name evidence="2" type="ORF">JCM9157_1911</name>
</gene>
<comment type="caution">
    <text evidence="2">The sequence shown here is derived from an EMBL/GenBank/DDBJ whole genome shotgun (WGS) entry which is preliminary data.</text>
</comment>
<name>W4QRV7_HALA3</name>
<keyword evidence="1" id="KW-0732">Signal</keyword>
<reference evidence="2 3" key="1">
    <citation type="journal article" date="2014" name="Genome Announc.">
        <title>Draft Genome Sequences of Three Alkaliphilic Bacillus Strains, Bacillus wakoensis JCM 9140T, Bacillus akibai JCM 9157T, and Bacillus hemicellulosilyticus JCM 9152T.</title>
        <authorList>
            <person name="Yuki M."/>
            <person name="Oshima K."/>
            <person name="Suda W."/>
            <person name="Oshida Y."/>
            <person name="Kitamura K."/>
            <person name="Iida T."/>
            <person name="Hattori M."/>
            <person name="Ohkuma M."/>
        </authorList>
    </citation>
    <scope>NUCLEOTIDE SEQUENCE [LARGE SCALE GENOMIC DNA]</scope>
    <source>
        <strain evidence="2 3">JCM 9157</strain>
    </source>
</reference>
<organism evidence="2 3">
    <name type="scientific">Halalkalibacter akibai (strain ATCC 43226 / DSM 21942 / CIP 109018 / JCM 9157 / 1139)</name>
    <name type="common">Bacillus akibai</name>
    <dbReference type="NCBI Taxonomy" id="1236973"/>
    <lineage>
        <taxon>Bacteria</taxon>
        <taxon>Bacillati</taxon>
        <taxon>Bacillota</taxon>
        <taxon>Bacilli</taxon>
        <taxon>Bacillales</taxon>
        <taxon>Bacillaceae</taxon>
        <taxon>Halalkalibacter</taxon>
    </lineage>
</organism>
<dbReference type="OrthoDB" id="2943894at2"/>
<evidence type="ECO:0000313" key="3">
    <source>
        <dbReference type="Proteomes" id="UP000018896"/>
    </source>
</evidence>
<dbReference type="eggNOG" id="ENOG5033603">
    <property type="taxonomic scope" value="Bacteria"/>
</dbReference>
<dbReference type="PROSITE" id="PS51257">
    <property type="entry name" value="PROKAR_LIPOPROTEIN"/>
    <property type="match status" value="1"/>
</dbReference>
<keyword evidence="3" id="KW-1185">Reference proteome</keyword>
<evidence type="ECO:0000313" key="2">
    <source>
        <dbReference type="EMBL" id="GAE34831.1"/>
    </source>
</evidence>
<dbReference type="AlphaFoldDB" id="W4QRV7"/>
<feature type="signal peptide" evidence="1">
    <location>
        <begin position="1"/>
        <end position="18"/>
    </location>
</feature>
<evidence type="ECO:0000256" key="1">
    <source>
        <dbReference type="SAM" id="SignalP"/>
    </source>
</evidence>
<protein>
    <recommendedName>
        <fullName evidence="4">PsbP C-terminal domain-containing protein</fullName>
    </recommendedName>
</protein>
<dbReference type="Proteomes" id="UP000018896">
    <property type="component" value="Unassembled WGS sequence"/>
</dbReference>
<proteinExistence type="predicted"/>
<dbReference type="STRING" id="1236973.JCM9157_1911"/>
<dbReference type="RefSeq" id="WP_035663927.1">
    <property type="nucleotide sequence ID" value="NZ_BAUV01000011.1"/>
</dbReference>
<evidence type="ECO:0008006" key="4">
    <source>
        <dbReference type="Google" id="ProtNLM"/>
    </source>
</evidence>
<sequence length="157" mass="18421">MTKIRLVMFMTLLLIVSACESTQAEHIEKVVMYENEKAGIQILESSNWMLDSEVSTEPFNVTFKQDEIRAIVSIIPNIKSLEEIKKELDLTSDYVQIIEETPERLSFRMEQTEHTRSDIYVQQTGEETLVLAFFTPDHDYLANYEKIEEFRKNITLY</sequence>
<accession>W4QRV7</accession>
<dbReference type="EMBL" id="BAUV01000011">
    <property type="protein sequence ID" value="GAE34831.1"/>
    <property type="molecule type" value="Genomic_DNA"/>
</dbReference>